<evidence type="ECO:0000256" key="2">
    <source>
        <dbReference type="ARBA" id="ARBA00022737"/>
    </source>
</evidence>
<proteinExistence type="predicted"/>
<evidence type="ECO:0000256" key="6">
    <source>
        <dbReference type="SAM" id="SignalP"/>
    </source>
</evidence>
<reference evidence="8" key="1">
    <citation type="submission" date="2021-03" db="EMBL/GenBank/DDBJ databases">
        <authorList>
            <person name="Li Z."/>
            <person name="Yang C."/>
        </authorList>
    </citation>
    <scope>NUCLEOTIDE SEQUENCE</scope>
    <source>
        <strain evidence="8">Dzin_1.0</strain>
        <tissue evidence="8">Leaf</tissue>
    </source>
</reference>
<comment type="catalytic activity">
    <reaction evidence="5">
        <text>L-seryl-[protein] + ATP = O-phospho-L-seryl-[protein] + ADP + H(+)</text>
        <dbReference type="Rhea" id="RHEA:17989"/>
        <dbReference type="Rhea" id="RHEA-COMP:9863"/>
        <dbReference type="Rhea" id="RHEA-COMP:11604"/>
        <dbReference type="ChEBI" id="CHEBI:15378"/>
        <dbReference type="ChEBI" id="CHEBI:29999"/>
        <dbReference type="ChEBI" id="CHEBI:30616"/>
        <dbReference type="ChEBI" id="CHEBI:83421"/>
        <dbReference type="ChEBI" id="CHEBI:456216"/>
        <dbReference type="EC" id="2.7.11.1"/>
    </reaction>
</comment>
<dbReference type="OrthoDB" id="2020077at2759"/>
<reference evidence="8" key="2">
    <citation type="journal article" date="2022" name="Hortic Res">
        <title>The genome of Dioscorea zingiberensis sheds light on the biosynthesis, origin and evolution of the medicinally important diosgenin saponins.</title>
        <authorList>
            <person name="Li Y."/>
            <person name="Tan C."/>
            <person name="Li Z."/>
            <person name="Guo J."/>
            <person name="Li S."/>
            <person name="Chen X."/>
            <person name="Wang C."/>
            <person name="Dai X."/>
            <person name="Yang H."/>
            <person name="Song W."/>
            <person name="Hou L."/>
            <person name="Xu J."/>
            <person name="Tong Z."/>
            <person name="Xu A."/>
            <person name="Yuan X."/>
            <person name="Wang W."/>
            <person name="Yang Q."/>
            <person name="Chen L."/>
            <person name="Sun Z."/>
            <person name="Wang K."/>
            <person name="Pan B."/>
            <person name="Chen J."/>
            <person name="Bao Y."/>
            <person name="Liu F."/>
            <person name="Qi X."/>
            <person name="Gang D.R."/>
            <person name="Wen J."/>
            <person name="Li J."/>
        </authorList>
    </citation>
    <scope>NUCLEOTIDE SEQUENCE</scope>
    <source>
        <strain evidence="8">Dzin_1.0</strain>
    </source>
</reference>
<dbReference type="EMBL" id="JAGGNH010000002">
    <property type="protein sequence ID" value="KAJ0982005.1"/>
    <property type="molecule type" value="Genomic_DNA"/>
</dbReference>
<feature type="domain" description="Leucine-rich repeat-containing N-terminal plant-type" evidence="7">
    <location>
        <begin position="31"/>
        <end position="69"/>
    </location>
</feature>
<sequence>MLGAKPLLFVVGLAISCSYIVQFATAHSTDPSEVNALRAIRLNLIDPFGNLNSWRSGDPCTSNWTGIICESTTNDTYLHVHELLLLNYNLSGALAPELGLLSRLKILDFMWNNISGSIPKEIGSIKSLKLILLNGNQLSGSLPEEIGFLPNLNRIQIDENQISGTIPKSFANLKSLRSICDHMNNNSLSGQIPPELSGLSSALHLLLDNNNLSGYLPPELSQMPSLHILSIGNCSLQELYQIPECNTSTYLPVRIQVSVFAVVRGEKL</sequence>
<dbReference type="PANTHER" id="PTHR48009:SF4">
    <property type="entry name" value="LEUCINE-RICH REPEAT (LRR) FAMILY PROTEIN"/>
    <property type="match status" value="1"/>
</dbReference>
<dbReference type="InterPro" id="IPR001611">
    <property type="entry name" value="Leu-rich_rpt"/>
</dbReference>
<evidence type="ECO:0000313" key="9">
    <source>
        <dbReference type="Proteomes" id="UP001085076"/>
    </source>
</evidence>
<dbReference type="AlphaFoldDB" id="A0A9D5HM96"/>
<keyword evidence="1" id="KW-0433">Leucine-rich repeat</keyword>
<dbReference type="PROSITE" id="PS51257">
    <property type="entry name" value="PROKAR_LIPOPROTEIN"/>
    <property type="match status" value="1"/>
</dbReference>
<gene>
    <name evidence="8" type="ORF">J5N97_010260</name>
</gene>
<protein>
    <recommendedName>
        <fullName evidence="7">Leucine-rich repeat-containing N-terminal plant-type domain-containing protein</fullName>
    </recommendedName>
</protein>
<dbReference type="InterPro" id="IPR032675">
    <property type="entry name" value="LRR_dom_sf"/>
</dbReference>
<feature type="chain" id="PRO_5038811859" description="Leucine-rich repeat-containing N-terminal plant-type domain-containing protein" evidence="6">
    <location>
        <begin position="27"/>
        <end position="268"/>
    </location>
</feature>
<name>A0A9D5HM96_9LILI</name>
<keyword evidence="9" id="KW-1185">Reference proteome</keyword>
<comment type="catalytic activity">
    <reaction evidence="4">
        <text>L-threonyl-[protein] + ATP = O-phospho-L-threonyl-[protein] + ADP + H(+)</text>
        <dbReference type="Rhea" id="RHEA:46608"/>
        <dbReference type="Rhea" id="RHEA-COMP:11060"/>
        <dbReference type="Rhea" id="RHEA-COMP:11605"/>
        <dbReference type="ChEBI" id="CHEBI:15378"/>
        <dbReference type="ChEBI" id="CHEBI:30013"/>
        <dbReference type="ChEBI" id="CHEBI:30616"/>
        <dbReference type="ChEBI" id="CHEBI:61977"/>
        <dbReference type="ChEBI" id="CHEBI:456216"/>
        <dbReference type="EC" id="2.7.11.1"/>
    </reaction>
</comment>
<keyword evidence="2" id="KW-0677">Repeat</keyword>
<dbReference type="InterPro" id="IPR013210">
    <property type="entry name" value="LRR_N_plant-typ"/>
</dbReference>
<dbReference type="SUPFAM" id="SSF52058">
    <property type="entry name" value="L domain-like"/>
    <property type="match status" value="1"/>
</dbReference>
<keyword evidence="3" id="KW-0675">Receptor</keyword>
<dbReference type="GO" id="GO:0004674">
    <property type="term" value="F:protein serine/threonine kinase activity"/>
    <property type="evidence" value="ECO:0007669"/>
    <property type="project" value="UniProtKB-EC"/>
</dbReference>
<dbReference type="Pfam" id="PF00560">
    <property type="entry name" value="LRR_1"/>
    <property type="match status" value="4"/>
</dbReference>
<dbReference type="InterPro" id="IPR053213">
    <property type="entry name" value="RLP29"/>
</dbReference>
<dbReference type="Pfam" id="PF08263">
    <property type="entry name" value="LRRNT_2"/>
    <property type="match status" value="1"/>
</dbReference>
<dbReference type="PANTHER" id="PTHR48009">
    <property type="entry name" value="LEUCINE-RICH REPEAT (LRR) FAMILY PROTEIN"/>
    <property type="match status" value="1"/>
</dbReference>
<evidence type="ECO:0000256" key="5">
    <source>
        <dbReference type="ARBA" id="ARBA00048679"/>
    </source>
</evidence>
<comment type="caution">
    <text evidence="8">The sequence shown here is derived from an EMBL/GenBank/DDBJ whole genome shotgun (WGS) entry which is preliminary data.</text>
</comment>
<evidence type="ECO:0000313" key="8">
    <source>
        <dbReference type="EMBL" id="KAJ0982005.1"/>
    </source>
</evidence>
<accession>A0A9D5HM96</accession>
<dbReference type="Gene3D" id="3.80.10.10">
    <property type="entry name" value="Ribonuclease Inhibitor"/>
    <property type="match status" value="2"/>
</dbReference>
<feature type="signal peptide" evidence="6">
    <location>
        <begin position="1"/>
        <end position="26"/>
    </location>
</feature>
<evidence type="ECO:0000256" key="1">
    <source>
        <dbReference type="ARBA" id="ARBA00022614"/>
    </source>
</evidence>
<organism evidence="8 9">
    <name type="scientific">Dioscorea zingiberensis</name>
    <dbReference type="NCBI Taxonomy" id="325984"/>
    <lineage>
        <taxon>Eukaryota</taxon>
        <taxon>Viridiplantae</taxon>
        <taxon>Streptophyta</taxon>
        <taxon>Embryophyta</taxon>
        <taxon>Tracheophyta</taxon>
        <taxon>Spermatophyta</taxon>
        <taxon>Magnoliopsida</taxon>
        <taxon>Liliopsida</taxon>
        <taxon>Dioscoreales</taxon>
        <taxon>Dioscoreaceae</taxon>
        <taxon>Dioscorea</taxon>
    </lineage>
</organism>
<evidence type="ECO:0000256" key="4">
    <source>
        <dbReference type="ARBA" id="ARBA00047899"/>
    </source>
</evidence>
<evidence type="ECO:0000256" key="3">
    <source>
        <dbReference type="ARBA" id="ARBA00023170"/>
    </source>
</evidence>
<evidence type="ECO:0000259" key="7">
    <source>
        <dbReference type="Pfam" id="PF08263"/>
    </source>
</evidence>
<dbReference type="FunFam" id="3.80.10.10:FF:000387">
    <property type="entry name" value="Probable LRR receptor-like serine/threonine-protein kinase At1g06840"/>
    <property type="match status" value="1"/>
</dbReference>
<dbReference type="Proteomes" id="UP001085076">
    <property type="component" value="Miscellaneous, Linkage group lg02"/>
</dbReference>
<keyword evidence="6" id="KW-0732">Signal</keyword>